<dbReference type="Proteomes" id="UP001372338">
    <property type="component" value="Unassembled WGS sequence"/>
</dbReference>
<sequence length="217" mass="23679">MKKSTFTWFALFFLVAITTRLPYSATAQAVLDTDGVPLVNGGKYYILPFNKGGGGIGLVQTGTDTCPLTIAQSPDEDSDGIPVTISSPNKIFVIKQRHPLELKFSDTDLPSCTPTPAKWNVVEDELSAEGFSSIKVTNDSEKEPGWFNIRSIRVAPKSYKLVFRSPDNATENIGFYIDNNKTRRVVVTKNKIFPLVVQFKSAATGKLKKILGSSAAA</sequence>
<comment type="similarity">
    <text evidence="1">Belongs to the protease inhibitor I3 (leguminous Kunitz-type inhibitor) family.</text>
</comment>
<feature type="signal peptide" evidence="3">
    <location>
        <begin position="1"/>
        <end position="27"/>
    </location>
</feature>
<protein>
    <submittedName>
        <fullName evidence="4">Uncharacterized protein</fullName>
    </submittedName>
</protein>
<dbReference type="Pfam" id="PF00197">
    <property type="entry name" value="Kunitz_legume"/>
    <property type="match status" value="1"/>
</dbReference>
<name>A0AAN9HQT6_CROPI</name>
<accession>A0AAN9HQT6</accession>
<feature type="chain" id="PRO_5043047001" evidence="3">
    <location>
        <begin position="28"/>
        <end position="217"/>
    </location>
</feature>
<gene>
    <name evidence="4" type="ORF">RIF29_33620</name>
</gene>
<dbReference type="InterPro" id="IPR011065">
    <property type="entry name" value="Kunitz_inhibitor_STI-like_sf"/>
</dbReference>
<dbReference type="InterPro" id="IPR002160">
    <property type="entry name" value="Prot_inh_Kunz-lg"/>
</dbReference>
<evidence type="ECO:0000256" key="3">
    <source>
        <dbReference type="SAM" id="SignalP"/>
    </source>
</evidence>
<keyword evidence="3" id="KW-0732">Signal</keyword>
<evidence type="ECO:0000313" key="5">
    <source>
        <dbReference type="Proteomes" id="UP001372338"/>
    </source>
</evidence>
<comment type="caution">
    <text evidence="4">The sequence shown here is derived from an EMBL/GenBank/DDBJ whole genome shotgun (WGS) entry which is preliminary data.</text>
</comment>
<proteinExistence type="inferred from homology"/>
<dbReference type="PANTHER" id="PTHR33107">
    <property type="entry name" value="KUNITZ TRYPSIN INHIBITOR 2"/>
    <property type="match status" value="1"/>
</dbReference>
<keyword evidence="2" id="KW-1015">Disulfide bond</keyword>
<evidence type="ECO:0000256" key="2">
    <source>
        <dbReference type="ARBA" id="ARBA00023157"/>
    </source>
</evidence>
<dbReference type="PRINTS" id="PR00291">
    <property type="entry name" value="KUNITZINHBTR"/>
</dbReference>
<dbReference type="Gene3D" id="2.80.10.50">
    <property type="match status" value="1"/>
</dbReference>
<dbReference type="EMBL" id="JAYWIO010000007">
    <property type="protein sequence ID" value="KAK7250881.1"/>
    <property type="molecule type" value="Genomic_DNA"/>
</dbReference>
<organism evidence="4 5">
    <name type="scientific">Crotalaria pallida</name>
    <name type="common">Smooth rattlebox</name>
    <name type="synonym">Crotalaria striata</name>
    <dbReference type="NCBI Taxonomy" id="3830"/>
    <lineage>
        <taxon>Eukaryota</taxon>
        <taxon>Viridiplantae</taxon>
        <taxon>Streptophyta</taxon>
        <taxon>Embryophyta</taxon>
        <taxon>Tracheophyta</taxon>
        <taxon>Spermatophyta</taxon>
        <taxon>Magnoliopsida</taxon>
        <taxon>eudicotyledons</taxon>
        <taxon>Gunneridae</taxon>
        <taxon>Pentapetalae</taxon>
        <taxon>rosids</taxon>
        <taxon>fabids</taxon>
        <taxon>Fabales</taxon>
        <taxon>Fabaceae</taxon>
        <taxon>Papilionoideae</taxon>
        <taxon>50 kb inversion clade</taxon>
        <taxon>genistoids sensu lato</taxon>
        <taxon>core genistoids</taxon>
        <taxon>Crotalarieae</taxon>
        <taxon>Crotalaria</taxon>
    </lineage>
</organism>
<dbReference type="AlphaFoldDB" id="A0AAN9HQT6"/>
<reference evidence="4 5" key="1">
    <citation type="submission" date="2024-01" db="EMBL/GenBank/DDBJ databases">
        <title>The genomes of 5 underutilized Papilionoideae crops provide insights into root nodulation and disease resistanc.</title>
        <authorList>
            <person name="Yuan L."/>
        </authorList>
    </citation>
    <scope>NUCLEOTIDE SEQUENCE [LARGE SCALE GENOMIC DNA]</scope>
    <source>
        <strain evidence="4">ZHUSHIDOU_FW_LH</strain>
        <tissue evidence="4">Leaf</tissue>
    </source>
</reference>
<dbReference type="PANTHER" id="PTHR33107:SF81">
    <property type="entry name" value="TRYPSIN INHIBITOR A"/>
    <property type="match status" value="1"/>
</dbReference>
<dbReference type="SMART" id="SM00452">
    <property type="entry name" value="STI"/>
    <property type="match status" value="1"/>
</dbReference>
<evidence type="ECO:0000313" key="4">
    <source>
        <dbReference type="EMBL" id="KAK7250881.1"/>
    </source>
</evidence>
<keyword evidence="5" id="KW-1185">Reference proteome</keyword>
<dbReference type="GO" id="GO:0004866">
    <property type="term" value="F:endopeptidase inhibitor activity"/>
    <property type="evidence" value="ECO:0007669"/>
    <property type="project" value="InterPro"/>
</dbReference>
<evidence type="ECO:0000256" key="1">
    <source>
        <dbReference type="ARBA" id="ARBA00005440"/>
    </source>
</evidence>
<dbReference type="SUPFAM" id="SSF50386">
    <property type="entry name" value="STI-like"/>
    <property type="match status" value="1"/>
</dbReference>